<dbReference type="OrthoDB" id="9997116at2759"/>
<dbReference type="InterPro" id="IPR027351">
    <property type="entry name" value="(+)RNA_virus_helicase_core_dom"/>
</dbReference>
<reference evidence="3 4" key="1">
    <citation type="submission" date="2018-11" db="EMBL/GenBank/DDBJ databases">
        <authorList>
            <consortium name="Pathogen Informatics"/>
        </authorList>
    </citation>
    <scope>NUCLEOTIDE SEQUENCE [LARGE SCALE GENOMIC DNA]</scope>
</reference>
<dbReference type="GO" id="GO:0005524">
    <property type="term" value="F:ATP binding"/>
    <property type="evidence" value="ECO:0007669"/>
    <property type="project" value="InterPro"/>
</dbReference>
<organism evidence="3 4">
    <name type="scientific">Cylicostephanus goldi</name>
    <name type="common">Nematode worm</name>
    <dbReference type="NCBI Taxonomy" id="71465"/>
    <lineage>
        <taxon>Eukaryota</taxon>
        <taxon>Metazoa</taxon>
        <taxon>Ecdysozoa</taxon>
        <taxon>Nematoda</taxon>
        <taxon>Chromadorea</taxon>
        <taxon>Rhabditida</taxon>
        <taxon>Rhabditina</taxon>
        <taxon>Rhabditomorpha</taxon>
        <taxon>Strongyloidea</taxon>
        <taxon>Strongylidae</taxon>
        <taxon>Cylicostephanus</taxon>
    </lineage>
</organism>
<keyword evidence="4" id="KW-1185">Reference proteome</keyword>
<evidence type="ECO:0000313" key="4">
    <source>
        <dbReference type="Proteomes" id="UP000271889"/>
    </source>
</evidence>
<sequence>MLLRNLDVSAQLCNGTRLVVLSIKADKKLLKCRNLSNGEPANITRMHLDYCNEKSGIAFRRLQFPIRLAFCLTVNKSQGQTFDKVGVILRTPSFAHGSTYVALSRCTTKEGLKVTRNWAKVPSLPKTRNVVYEEIL</sequence>
<evidence type="ECO:0000259" key="2">
    <source>
        <dbReference type="Pfam" id="PF21530"/>
    </source>
</evidence>
<dbReference type="GO" id="GO:0005657">
    <property type="term" value="C:replication fork"/>
    <property type="evidence" value="ECO:0007669"/>
    <property type="project" value="TreeGrafter"/>
</dbReference>
<evidence type="ECO:0000313" key="3">
    <source>
        <dbReference type="EMBL" id="VDK72257.1"/>
    </source>
</evidence>
<feature type="domain" description="(+)RNA virus helicase C-terminal" evidence="1">
    <location>
        <begin position="50"/>
        <end position="108"/>
    </location>
</feature>
<dbReference type="CDD" id="cd18809">
    <property type="entry name" value="SF1_C_RecD"/>
    <property type="match status" value="1"/>
</dbReference>
<dbReference type="PANTHER" id="PTHR23274">
    <property type="entry name" value="DNA HELICASE-RELATED"/>
    <property type="match status" value="1"/>
</dbReference>
<dbReference type="Proteomes" id="UP000271889">
    <property type="component" value="Unassembled WGS sequence"/>
</dbReference>
<protein>
    <recommendedName>
        <fullName evidence="5">ATP-dependent DNA helicase</fullName>
    </recommendedName>
</protein>
<dbReference type="AlphaFoldDB" id="A0A3P6SIZ9"/>
<proteinExistence type="predicted"/>
<gene>
    <name evidence="3" type="ORF">CGOC_LOCUS6818</name>
</gene>
<dbReference type="SUPFAM" id="SSF52540">
    <property type="entry name" value="P-loop containing nucleoside triphosphate hydrolases"/>
    <property type="match status" value="1"/>
</dbReference>
<dbReference type="EMBL" id="UYRV01022768">
    <property type="protein sequence ID" value="VDK72257.1"/>
    <property type="molecule type" value="Genomic_DNA"/>
</dbReference>
<dbReference type="Pfam" id="PF21530">
    <property type="entry name" value="Pif1_2B_dom"/>
    <property type="match status" value="1"/>
</dbReference>
<dbReference type="PANTHER" id="PTHR23274:SF51">
    <property type="entry name" value="OS03G0423850 PROTEIN"/>
    <property type="match status" value="1"/>
</dbReference>
<dbReference type="InterPro" id="IPR027417">
    <property type="entry name" value="P-loop_NTPase"/>
</dbReference>
<name>A0A3P6SIZ9_CYLGO</name>
<dbReference type="InterPro" id="IPR049163">
    <property type="entry name" value="Pif1-like_2B_dom"/>
</dbReference>
<evidence type="ECO:0008006" key="5">
    <source>
        <dbReference type="Google" id="ProtNLM"/>
    </source>
</evidence>
<dbReference type="GO" id="GO:0006260">
    <property type="term" value="P:DNA replication"/>
    <property type="evidence" value="ECO:0007669"/>
    <property type="project" value="TreeGrafter"/>
</dbReference>
<dbReference type="Gene3D" id="3.40.50.300">
    <property type="entry name" value="P-loop containing nucleotide triphosphate hydrolases"/>
    <property type="match status" value="1"/>
</dbReference>
<accession>A0A3P6SIZ9</accession>
<feature type="domain" description="DNA helicase Pif1-like 2B" evidence="2">
    <location>
        <begin position="1"/>
        <end position="21"/>
    </location>
</feature>
<evidence type="ECO:0000259" key="1">
    <source>
        <dbReference type="Pfam" id="PF01443"/>
    </source>
</evidence>
<dbReference type="Pfam" id="PF01443">
    <property type="entry name" value="Viral_helicase1"/>
    <property type="match status" value="1"/>
</dbReference>